<dbReference type="PANTHER" id="PTHR11412:SF136">
    <property type="entry name" value="CD109 ANTIGEN"/>
    <property type="match status" value="1"/>
</dbReference>
<dbReference type="EMBL" id="JAHRIN010063186">
    <property type="protein sequence ID" value="MEQ2213749.1"/>
    <property type="molecule type" value="Genomic_DNA"/>
</dbReference>
<sequence>MPYGCGEQNMIHFAPNIYVLQYLNARGQVVPEVTERATDYMMKELPLKHLCLRRLFAFVLRCFLQARPFISVGDRVLQNTAAWITAQRGADGQMVKPGRVIHTELQGGLDGPVSLTSFVLIALLEDVVIRVSAAVTYLETRLAHGVSSNYSLSLLTYALALAGSSSSQTALNLLIKRADMRGTFSGSLFKSVYTTLSTSVQPNPALSFLCSLCEQTAC</sequence>
<evidence type="ECO:0000256" key="2">
    <source>
        <dbReference type="ARBA" id="ARBA00022966"/>
    </source>
</evidence>
<dbReference type="InterPro" id="IPR011626">
    <property type="entry name" value="Alpha-macroglobulin_TED"/>
</dbReference>
<gene>
    <name evidence="5" type="ORF">XENOCAPTIV_020293</name>
</gene>
<protein>
    <recommendedName>
        <fullName evidence="4">Alpha-macroglobulin-like TED domain-containing protein</fullName>
    </recommendedName>
</protein>
<evidence type="ECO:0000259" key="4">
    <source>
        <dbReference type="Pfam" id="PF07678"/>
    </source>
</evidence>
<evidence type="ECO:0000313" key="5">
    <source>
        <dbReference type="EMBL" id="MEQ2213749.1"/>
    </source>
</evidence>
<name>A0ABV0S0G3_9TELE</name>
<dbReference type="Pfam" id="PF07678">
    <property type="entry name" value="TED_complement"/>
    <property type="match status" value="2"/>
</dbReference>
<feature type="domain" description="Alpha-macroglobulin-like TED" evidence="4">
    <location>
        <begin position="55"/>
        <end position="182"/>
    </location>
</feature>
<dbReference type="InterPro" id="IPR019742">
    <property type="entry name" value="MacrogloblnA2_CS"/>
</dbReference>
<accession>A0ABV0S0G3</accession>
<keyword evidence="3" id="KW-1015">Disulfide bond</keyword>
<dbReference type="InterPro" id="IPR050473">
    <property type="entry name" value="A2M/Complement_sys"/>
</dbReference>
<proteinExistence type="predicted"/>
<dbReference type="SMART" id="SM01419">
    <property type="entry name" value="Thiol-ester_cl"/>
    <property type="match status" value="1"/>
</dbReference>
<dbReference type="PROSITE" id="PS00477">
    <property type="entry name" value="ALPHA_2_MACROGLOBULIN"/>
    <property type="match status" value="1"/>
</dbReference>
<evidence type="ECO:0000256" key="1">
    <source>
        <dbReference type="ARBA" id="ARBA00022729"/>
    </source>
</evidence>
<evidence type="ECO:0000256" key="3">
    <source>
        <dbReference type="ARBA" id="ARBA00023157"/>
    </source>
</evidence>
<keyword evidence="1" id="KW-0732">Signal</keyword>
<dbReference type="InterPro" id="IPR008930">
    <property type="entry name" value="Terpenoid_cyclase/PrenylTrfase"/>
</dbReference>
<comment type="caution">
    <text evidence="5">The sequence shown here is derived from an EMBL/GenBank/DDBJ whole genome shotgun (WGS) entry which is preliminary data.</text>
</comment>
<keyword evidence="6" id="KW-1185">Reference proteome</keyword>
<dbReference type="Gene3D" id="1.50.10.20">
    <property type="match status" value="2"/>
</dbReference>
<organism evidence="5 6">
    <name type="scientific">Xenoophorus captivus</name>
    <dbReference type="NCBI Taxonomy" id="1517983"/>
    <lineage>
        <taxon>Eukaryota</taxon>
        <taxon>Metazoa</taxon>
        <taxon>Chordata</taxon>
        <taxon>Craniata</taxon>
        <taxon>Vertebrata</taxon>
        <taxon>Euteleostomi</taxon>
        <taxon>Actinopterygii</taxon>
        <taxon>Neopterygii</taxon>
        <taxon>Teleostei</taxon>
        <taxon>Neoteleostei</taxon>
        <taxon>Acanthomorphata</taxon>
        <taxon>Ovalentaria</taxon>
        <taxon>Atherinomorphae</taxon>
        <taxon>Cyprinodontiformes</taxon>
        <taxon>Goodeidae</taxon>
        <taxon>Xenoophorus</taxon>
    </lineage>
</organism>
<keyword evidence="2" id="KW-0882">Thioester bond</keyword>
<evidence type="ECO:0000313" key="6">
    <source>
        <dbReference type="Proteomes" id="UP001434883"/>
    </source>
</evidence>
<dbReference type="InterPro" id="IPR047565">
    <property type="entry name" value="Alpha-macroglob_thiol-ester_cl"/>
</dbReference>
<dbReference type="Proteomes" id="UP001434883">
    <property type="component" value="Unassembled WGS sequence"/>
</dbReference>
<dbReference type="PANTHER" id="PTHR11412">
    <property type="entry name" value="MACROGLOBULIN / COMPLEMENT"/>
    <property type="match status" value="1"/>
</dbReference>
<feature type="domain" description="Alpha-macroglobulin-like TED" evidence="4">
    <location>
        <begin position="1"/>
        <end position="43"/>
    </location>
</feature>
<reference evidence="5 6" key="1">
    <citation type="submission" date="2021-06" db="EMBL/GenBank/DDBJ databases">
        <authorList>
            <person name="Palmer J.M."/>
        </authorList>
    </citation>
    <scope>NUCLEOTIDE SEQUENCE [LARGE SCALE GENOMIC DNA]</scope>
    <source>
        <strain evidence="5 6">XC_2019</strain>
        <tissue evidence="5">Muscle</tissue>
    </source>
</reference>
<dbReference type="SUPFAM" id="SSF48239">
    <property type="entry name" value="Terpenoid cyclases/Protein prenyltransferases"/>
    <property type="match status" value="1"/>
</dbReference>